<dbReference type="Proteomes" id="UP000261828">
    <property type="component" value="Unassembled WGS sequence"/>
</dbReference>
<name>A0A371JQ31_9FLAO</name>
<evidence type="ECO:0000313" key="1">
    <source>
        <dbReference type="EMBL" id="RDY59576.1"/>
    </source>
</evidence>
<comment type="caution">
    <text evidence="1">The sequence shown here is derived from an EMBL/GenBank/DDBJ whole genome shotgun (WGS) entry which is preliminary data.</text>
</comment>
<organism evidence="1 2">
    <name type="scientific">Flagellimonas nanhaiensis</name>
    <dbReference type="NCBI Taxonomy" id="2292706"/>
    <lineage>
        <taxon>Bacteria</taxon>
        <taxon>Pseudomonadati</taxon>
        <taxon>Bacteroidota</taxon>
        <taxon>Flavobacteriia</taxon>
        <taxon>Flavobacteriales</taxon>
        <taxon>Flavobacteriaceae</taxon>
        <taxon>Flagellimonas</taxon>
    </lineage>
</organism>
<reference evidence="1 2" key="1">
    <citation type="submission" date="2018-08" db="EMBL/GenBank/DDBJ databases">
        <title>Muricauda nanhaiensis sp. nov., isolated from seawater of the South China Sea.</title>
        <authorList>
            <person name="Dang Y."/>
        </authorList>
    </citation>
    <scope>NUCLEOTIDE SEQUENCE [LARGE SCALE GENOMIC DNA]</scope>
    <source>
        <strain evidence="1 2">SM1704</strain>
    </source>
</reference>
<protein>
    <submittedName>
        <fullName evidence="1">Uncharacterized protein</fullName>
    </submittedName>
</protein>
<dbReference type="EMBL" id="QTJX01000002">
    <property type="protein sequence ID" value="RDY59576.1"/>
    <property type="molecule type" value="Genomic_DNA"/>
</dbReference>
<keyword evidence="2" id="KW-1185">Reference proteome</keyword>
<sequence length="62" mass="7237">MDHKSVKNNFKITQKALRKSAPFFLSKKEDISFRLKREKYIFAAGKKAVFSSYSIKNKHSNV</sequence>
<accession>A0A371JQ31</accession>
<dbReference type="AlphaFoldDB" id="A0A371JQ31"/>
<evidence type="ECO:0000313" key="2">
    <source>
        <dbReference type="Proteomes" id="UP000261828"/>
    </source>
</evidence>
<gene>
    <name evidence="1" type="ORF">DX873_09375</name>
</gene>
<proteinExistence type="predicted"/>